<evidence type="ECO:0000313" key="2">
    <source>
        <dbReference type="Proteomes" id="UP000504618"/>
    </source>
</evidence>
<feature type="region of interest" description="Disordered" evidence="1">
    <location>
        <begin position="1"/>
        <end position="64"/>
    </location>
</feature>
<dbReference type="Proteomes" id="UP000504618">
    <property type="component" value="Unplaced"/>
</dbReference>
<feature type="compositionally biased region" description="Low complexity" evidence="1">
    <location>
        <begin position="22"/>
        <end position="38"/>
    </location>
</feature>
<accession>A0A6J1QU87</accession>
<dbReference type="GeneID" id="112463316"/>
<organism evidence="2 3">
    <name type="scientific">Temnothorax curvispinosus</name>
    <dbReference type="NCBI Taxonomy" id="300111"/>
    <lineage>
        <taxon>Eukaryota</taxon>
        <taxon>Metazoa</taxon>
        <taxon>Ecdysozoa</taxon>
        <taxon>Arthropoda</taxon>
        <taxon>Hexapoda</taxon>
        <taxon>Insecta</taxon>
        <taxon>Pterygota</taxon>
        <taxon>Neoptera</taxon>
        <taxon>Endopterygota</taxon>
        <taxon>Hymenoptera</taxon>
        <taxon>Apocrita</taxon>
        <taxon>Aculeata</taxon>
        <taxon>Formicoidea</taxon>
        <taxon>Formicidae</taxon>
        <taxon>Myrmicinae</taxon>
        <taxon>Temnothorax</taxon>
    </lineage>
</organism>
<protein>
    <submittedName>
        <fullName evidence="3">Uncharacterized protein LOC112463316</fullName>
    </submittedName>
</protein>
<keyword evidence="2" id="KW-1185">Reference proteome</keyword>
<sequence length="111" mass="12012">MERSVRFPGRQLGAARRRSEASEASEASELGARSSELSPLSRSVPQYAAQRAGSRTPVRRTSRQVRGGYVAAVVDVVVVVVGRRAIPSTEYRVPSRLTERSRLATRASAAS</sequence>
<name>A0A6J1QU87_9HYME</name>
<dbReference type="AlphaFoldDB" id="A0A6J1QU87"/>
<evidence type="ECO:0000256" key="1">
    <source>
        <dbReference type="SAM" id="MobiDB-lite"/>
    </source>
</evidence>
<reference evidence="3" key="1">
    <citation type="submission" date="2025-08" db="UniProtKB">
        <authorList>
            <consortium name="RefSeq"/>
        </authorList>
    </citation>
    <scope>IDENTIFICATION</scope>
    <source>
        <tissue evidence="3">Whole body</tissue>
    </source>
</reference>
<gene>
    <name evidence="3" type="primary">LOC112463316</name>
</gene>
<dbReference type="RefSeq" id="XP_024885418.1">
    <property type="nucleotide sequence ID" value="XM_025029650.1"/>
</dbReference>
<evidence type="ECO:0000313" key="3">
    <source>
        <dbReference type="RefSeq" id="XP_024885418.1"/>
    </source>
</evidence>
<proteinExistence type="predicted"/>